<dbReference type="Gene3D" id="2.130.10.10">
    <property type="entry name" value="YVTN repeat-like/Quinoprotein amine dehydrogenase"/>
    <property type="match status" value="1"/>
</dbReference>
<protein>
    <recommendedName>
        <fullName evidence="4">Fibronectin type-III domain-containing protein</fullName>
    </recommendedName>
</protein>
<evidence type="ECO:0000313" key="3">
    <source>
        <dbReference type="Proteomes" id="UP000697710"/>
    </source>
</evidence>
<feature type="region of interest" description="Disordered" evidence="1">
    <location>
        <begin position="268"/>
        <end position="291"/>
    </location>
</feature>
<evidence type="ECO:0000313" key="2">
    <source>
        <dbReference type="EMBL" id="MCA9726589.1"/>
    </source>
</evidence>
<reference evidence="2" key="2">
    <citation type="journal article" date="2021" name="Microbiome">
        <title>Successional dynamics and alternative stable states in a saline activated sludge microbial community over 9 years.</title>
        <authorList>
            <person name="Wang Y."/>
            <person name="Ye J."/>
            <person name="Ju F."/>
            <person name="Liu L."/>
            <person name="Boyd J.A."/>
            <person name="Deng Y."/>
            <person name="Parks D.H."/>
            <person name="Jiang X."/>
            <person name="Yin X."/>
            <person name="Woodcroft B.J."/>
            <person name="Tyson G.W."/>
            <person name="Hugenholtz P."/>
            <person name="Polz M.F."/>
            <person name="Zhang T."/>
        </authorList>
    </citation>
    <scope>NUCLEOTIDE SEQUENCE</scope>
    <source>
        <strain evidence="2">HKST-UBA01</strain>
    </source>
</reference>
<accession>A0A956LW53</accession>
<dbReference type="EMBL" id="JAGQHR010000046">
    <property type="protein sequence ID" value="MCA9726589.1"/>
    <property type="molecule type" value="Genomic_DNA"/>
</dbReference>
<reference evidence="2" key="1">
    <citation type="submission" date="2020-04" db="EMBL/GenBank/DDBJ databases">
        <authorList>
            <person name="Zhang T."/>
        </authorList>
    </citation>
    <scope>NUCLEOTIDE SEQUENCE</scope>
    <source>
        <strain evidence="2">HKST-UBA01</strain>
    </source>
</reference>
<evidence type="ECO:0000256" key="1">
    <source>
        <dbReference type="SAM" id="MobiDB-lite"/>
    </source>
</evidence>
<name>A0A956LW53_UNCEI</name>
<proteinExistence type="predicted"/>
<feature type="region of interest" description="Disordered" evidence="1">
    <location>
        <begin position="603"/>
        <end position="630"/>
    </location>
</feature>
<comment type="caution">
    <text evidence="2">The sequence shown here is derived from an EMBL/GenBank/DDBJ whole genome shotgun (WGS) entry which is preliminary data.</text>
</comment>
<dbReference type="InterPro" id="IPR015943">
    <property type="entry name" value="WD40/YVTN_repeat-like_dom_sf"/>
</dbReference>
<dbReference type="SUPFAM" id="SSF63829">
    <property type="entry name" value="Calcium-dependent phosphotriesterase"/>
    <property type="match status" value="1"/>
</dbReference>
<dbReference type="Proteomes" id="UP000697710">
    <property type="component" value="Unassembled WGS sequence"/>
</dbReference>
<organism evidence="2 3">
    <name type="scientific">Eiseniibacteriota bacterium</name>
    <dbReference type="NCBI Taxonomy" id="2212470"/>
    <lineage>
        <taxon>Bacteria</taxon>
        <taxon>Candidatus Eiseniibacteriota</taxon>
    </lineage>
</organism>
<feature type="compositionally biased region" description="Low complexity" evidence="1">
    <location>
        <begin position="270"/>
        <end position="283"/>
    </location>
</feature>
<dbReference type="AlphaFoldDB" id="A0A956LW53"/>
<evidence type="ECO:0008006" key="4">
    <source>
        <dbReference type="Google" id="ProtNLM"/>
    </source>
</evidence>
<sequence length="721" mass="77410">MSTTKTTGRSRRRVGLPGPQGLWLGLVGTGLALLADAGAAHAVRTEFCRTEGYQKFKTCTLEGVSLSENGAVRSGPAVQSLGDIGARSVWRLVDAKGKLVAATGDQGKVFRADGDEMKPLATLYNYELFALAADGDGNVYAAGAPAGTIVRIRPDGSSEDIFTAPEGLIFDLLVDRDGTVYAAAGERGLLYRIPKGGEAKVASESGDLHLRTLAWSNDHKRIWAGTDGRGLLLSMDPTGGDRRIYYDASESEIVDLIPLADGSVLFAANPGPQSGSSDSPGAGAKNGDSSRAPQATIYRLATDGSVRPFWTTSEQTIHCLWREDDGSLLVGTSDAAALYRIDPEGHETVLWRADEDMILDIARVGGDLYAATGNPGVIYRIGPGVQKNATLVSDVLDARDQAMWGKMSWELEGAPKGLTFETRSGYTAVPDGSWSEWSAALTEASGSQVVSPPGRYLQWRARFNADGGGTVLRAVRVAHIEANRPPEIRSVSLSPDEPTYRSDRTSGVTQTLPSGVQVDYAVTPPRGNTLPPGGVPAWVRELRSIVWDADDPDDDDLSYTVEIRQLGDSGFRVLERDRREPAYTLETGELPDGTYELRITASDAPSNAPGAEHRVSRTTPPFRVDNLPPTVEGLKTRRTEGRSLEVAGTAVDGDTPLREIRVSVDGRAFQSVPAEDGLLDSQRESFRVSLPLERDTDGNWVVVEVRDAAGNQGSYRAWLEP</sequence>
<feature type="region of interest" description="Disordered" evidence="1">
    <location>
        <begin position="488"/>
        <end position="510"/>
    </location>
</feature>
<gene>
    <name evidence="2" type="ORF">KC729_02835</name>
</gene>